<evidence type="ECO:0000313" key="4">
    <source>
        <dbReference type="Proteomes" id="UP000468928"/>
    </source>
</evidence>
<feature type="region of interest" description="Disordered" evidence="1">
    <location>
        <begin position="77"/>
        <end position="108"/>
    </location>
</feature>
<proteinExistence type="predicted"/>
<keyword evidence="2" id="KW-1133">Transmembrane helix</keyword>
<feature type="compositionally biased region" description="Pro residues" evidence="1">
    <location>
        <begin position="80"/>
        <end position="108"/>
    </location>
</feature>
<organism evidence="3 4">
    <name type="scientific">Nocardia cyriacigeorgica</name>
    <dbReference type="NCBI Taxonomy" id="135487"/>
    <lineage>
        <taxon>Bacteria</taxon>
        <taxon>Bacillati</taxon>
        <taxon>Actinomycetota</taxon>
        <taxon>Actinomycetes</taxon>
        <taxon>Mycobacteriales</taxon>
        <taxon>Nocardiaceae</taxon>
        <taxon>Nocardia</taxon>
    </lineage>
</organism>
<evidence type="ECO:0000256" key="1">
    <source>
        <dbReference type="SAM" id="MobiDB-lite"/>
    </source>
</evidence>
<evidence type="ECO:0000313" key="3">
    <source>
        <dbReference type="EMBL" id="NEW46929.1"/>
    </source>
</evidence>
<feature type="transmembrane region" description="Helical" evidence="2">
    <location>
        <begin position="47"/>
        <end position="71"/>
    </location>
</feature>
<gene>
    <name evidence="3" type="ORF">GV789_21110</name>
</gene>
<dbReference type="RefSeq" id="WP_163822319.1">
    <property type="nucleotide sequence ID" value="NZ_JAAGUY010000002.1"/>
</dbReference>
<dbReference type="Proteomes" id="UP000468928">
    <property type="component" value="Unassembled WGS sequence"/>
</dbReference>
<comment type="caution">
    <text evidence="3">The sequence shown here is derived from an EMBL/GenBank/DDBJ whole genome shotgun (WGS) entry which is preliminary data.</text>
</comment>
<dbReference type="EMBL" id="JAAGUZ010000064">
    <property type="protein sequence ID" value="NEW46929.1"/>
    <property type="molecule type" value="Genomic_DNA"/>
</dbReference>
<reference evidence="3 4" key="1">
    <citation type="submission" date="2020-01" db="EMBL/GenBank/DDBJ databases">
        <title>Genetics and antimicrobial susceptibilities of Nocardia species isolated from the soil; a comparison with species isolated from humans.</title>
        <authorList>
            <person name="Carrasco G."/>
            <person name="Monzon S."/>
            <person name="Sansegundo M."/>
            <person name="Garcia E."/>
            <person name="Garrido N."/>
            <person name="Medina M.J."/>
            <person name="Villalon P."/>
            <person name="Ramirez-Arocha A.C."/>
            <person name="Jimenez P."/>
            <person name="Cuesta I."/>
            <person name="Valdezate S."/>
        </authorList>
    </citation>
    <scope>NUCLEOTIDE SEQUENCE [LARGE SCALE GENOMIC DNA]</scope>
    <source>
        <strain evidence="3 4">CNM20110639</strain>
    </source>
</reference>
<protein>
    <submittedName>
        <fullName evidence="3">Uncharacterized protein</fullName>
    </submittedName>
</protein>
<keyword evidence="2" id="KW-0472">Membrane</keyword>
<dbReference type="AlphaFoldDB" id="A0A6P1DBF2"/>
<name>A0A6P1DBF2_9NOCA</name>
<accession>A0A6P1DBF2</accession>
<keyword evidence="2" id="KW-0812">Transmembrane</keyword>
<sequence>MHYLDLLTIAGGIDYSTWVSPEVMTSALDQELARKVSKKSSGFNMPLTLLIGGLCCVLVVAGVIGLIVWMVSRANNDGPRQPPYNPNQYPPPGGHYPPPGGQYPPRNY</sequence>
<evidence type="ECO:0000256" key="2">
    <source>
        <dbReference type="SAM" id="Phobius"/>
    </source>
</evidence>